<name>A0A0M2KKX3_9GAMM</name>
<accession>A0A0M2KKX3</accession>
<dbReference type="Proteomes" id="UP000033924">
    <property type="component" value="Unassembled WGS sequence"/>
</dbReference>
<organism evidence="1 2">
    <name type="scientific">Erwinia tracheiphila</name>
    <dbReference type="NCBI Taxonomy" id="65700"/>
    <lineage>
        <taxon>Bacteria</taxon>
        <taxon>Pseudomonadati</taxon>
        <taxon>Pseudomonadota</taxon>
        <taxon>Gammaproteobacteria</taxon>
        <taxon>Enterobacterales</taxon>
        <taxon>Erwiniaceae</taxon>
        <taxon>Erwinia</taxon>
    </lineage>
</organism>
<dbReference type="STRING" id="65700.SY86_23245"/>
<dbReference type="AlphaFoldDB" id="A0A0M2KKX3"/>
<dbReference type="RefSeq" id="WP_016192715.1">
    <property type="nucleotide sequence ID" value="NZ_CP089932.1"/>
</dbReference>
<dbReference type="PATRIC" id="fig|65700.7.peg.5782"/>
<evidence type="ECO:0000313" key="1">
    <source>
        <dbReference type="EMBL" id="KKF37651.1"/>
    </source>
</evidence>
<evidence type="ECO:0000313" key="2">
    <source>
        <dbReference type="Proteomes" id="UP000033924"/>
    </source>
</evidence>
<comment type="caution">
    <text evidence="1">The sequence shown here is derived from an EMBL/GenBank/DDBJ whole genome shotgun (WGS) entry which is preliminary data.</text>
</comment>
<dbReference type="EMBL" id="JXNU01000003">
    <property type="protein sequence ID" value="KKF37651.1"/>
    <property type="molecule type" value="Genomic_DNA"/>
</dbReference>
<dbReference type="InterPro" id="IPR009752">
    <property type="entry name" value="Phage_Mu_GpJ"/>
</dbReference>
<proteinExistence type="predicted"/>
<evidence type="ECO:0008006" key="3">
    <source>
        <dbReference type="Google" id="ProtNLM"/>
    </source>
</evidence>
<sequence length="146" mass="16228">MSYATPEDYKAWFTERDAVSVSAPWHSDKADDKRIAYHLRAASGRIDAYIGARYRLPLRQVPDALRDYCCDIARYLLTGNEHTCNEVIRLRYEDAISWLKLVASGKAGIGSNPENGGTVDASTPTVEFYSGGDDLWSRNRTGGGAY</sequence>
<keyword evidence="2" id="KW-1185">Reference proteome</keyword>
<gene>
    <name evidence="1" type="ORF">SY86_23245</name>
</gene>
<protein>
    <recommendedName>
        <fullName evidence="3">DUF1320 domain-containing protein</fullName>
    </recommendedName>
</protein>
<reference evidence="1 2" key="1">
    <citation type="submission" date="2015-01" db="EMBL/GenBank/DDBJ databases">
        <title>Erwinia tracheiphila.</title>
        <authorList>
            <person name="Shapiro L.R."/>
        </authorList>
    </citation>
    <scope>NUCLEOTIDE SEQUENCE [LARGE SCALE GENOMIC DNA]</scope>
    <source>
        <strain evidence="1 2">BuffGH</strain>
    </source>
</reference>
<dbReference type="Pfam" id="PF07030">
    <property type="entry name" value="Phage_Mu_Gp36"/>
    <property type="match status" value="1"/>
</dbReference>